<evidence type="ECO:0000313" key="2">
    <source>
        <dbReference type="EMBL" id="OHX45297.1"/>
    </source>
</evidence>
<dbReference type="InterPro" id="IPR010982">
    <property type="entry name" value="Lambda_DNA-bd_dom_sf"/>
</dbReference>
<dbReference type="EMBL" id="MBRJ01000036">
    <property type="protein sequence ID" value="OHX45297.1"/>
    <property type="molecule type" value="Genomic_DNA"/>
</dbReference>
<protein>
    <submittedName>
        <fullName evidence="2">XRE family transcriptional regulator</fullName>
    </submittedName>
</protein>
<dbReference type="SMART" id="SM00530">
    <property type="entry name" value="HTH_XRE"/>
    <property type="match status" value="1"/>
</dbReference>
<dbReference type="RefSeq" id="WP_009332015.1">
    <property type="nucleotide sequence ID" value="NZ_CP062790.1"/>
</dbReference>
<dbReference type="InterPro" id="IPR001387">
    <property type="entry name" value="Cro/C1-type_HTH"/>
</dbReference>
<organism evidence="2 3">
    <name type="scientific">Cytobacillus oceanisediminis</name>
    <dbReference type="NCBI Taxonomy" id="665099"/>
    <lineage>
        <taxon>Bacteria</taxon>
        <taxon>Bacillati</taxon>
        <taxon>Bacillota</taxon>
        <taxon>Bacilli</taxon>
        <taxon>Bacillales</taxon>
        <taxon>Bacillaceae</taxon>
        <taxon>Cytobacillus</taxon>
    </lineage>
</organism>
<keyword evidence="3" id="KW-1185">Reference proteome</keyword>
<dbReference type="PROSITE" id="PS50943">
    <property type="entry name" value="HTH_CROC1"/>
    <property type="match status" value="1"/>
</dbReference>
<dbReference type="InterPro" id="IPR053163">
    <property type="entry name" value="HTH-type_regulator_Rgg"/>
</dbReference>
<dbReference type="Proteomes" id="UP000180194">
    <property type="component" value="Unassembled WGS sequence"/>
</dbReference>
<evidence type="ECO:0000259" key="1">
    <source>
        <dbReference type="PROSITE" id="PS50943"/>
    </source>
</evidence>
<dbReference type="CDD" id="cd00093">
    <property type="entry name" value="HTH_XRE"/>
    <property type="match status" value="1"/>
</dbReference>
<dbReference type="SUPFAM" id="SSF47413">
    <property type="entry name" value="lambda repressor-like DNA-binding domains"/>
    <property type="match status" value="1"/>
</dbReference>
<comment type="caution">
    <text evidence="2">The sequence shown here is derived from an EMBL/GenBank/DDBJ whole genome shotgun (WGS) entry which is preliminary data.</text>
</comment>
<dbReference type="InterPro" id="IPR011990">
    <property type="entry name" value="TPR-like_helical_dom_sf"/>
</dbReference>
<dbReference type="SUPFAM" id="SSF48452">
    <property type="entry name" value="TPR-like"/>
    <property type="match status" value="1"/>
</dbReference>
<dbReference type="Pfam" id="PF01381">
    <property type="entry name" value="HTH_3"/>
    <property type="match status" value="1"/>
</dbReference>
<evidence type="ECO:0000313" key="3">
    <source>
        <dbReference type="Proteomes" id="UP000180194"/>
    </source>
</evidence>
<dbReference type="InterPro" id="IPR019734">
    <property type="entry name" value="TPR_rpt"/>
</dbReference>
<dbReference type="Pfam" id="PF18768">
    <property type="entry name" value="RNPP_C"/>
    <property type="match status" value="1"/>
</dbReference>
<dbReference type="InterPro" id="IPR041315">
    <property type="entry name" value="PlcR_TPR"/>
</dbReference>
<dbReference type="PANTHER" id="PTHR37038:SF14">
    <property type="entry name" value="TRANSCRIPTIONAL ACTIVATOR"/>
    <property type="match status" value="1"/>
</dbReference>
<accession>A0ABX3CNS3</accession>
<dbReference type="SMART" id="SM00028">
    <property type="entry name" value="TPR"/>
    <property type="match status" value="3"/>
</dbReference>
<reference evidence="2 3" key="1">
    <citation type="submission" date="2016-07" db="EMBL/GenBank/DDBJ databases">
        <title>Bacillus oceanisediminis whole genome.</title>
        <authorList>
            <person name="Pal Y."/>
            <person name="Verma A."/>
            <person name="Mual P."/>
            <person name="Srinivasan K."/>
        </authorList>
    </citation>
    <scope>NUCLEOTIDE SEQUENCE [LARGE SCALE GENOMIC DNA]</scope>
    <source>
        <strain evidence="2 3">Bhandara28</strain>
    </source>
</reference>
<name>A0ABX3CNS3_9BACI</name>
<dbReference type="Gene3D" id="1.25.40.10">
    <property type="entry name" value="Tetratricopeptide repeat domain"/>
    <property type="match status" value="1"/>
</dbReference>
<gene>
    <name evidence="2" type="ORF">BBV17_23640</name>
</gene>
<feature type="domain" description="HTH cro/C1-type" evidence="1">
    <location>
        <begin position="10"/>
        <end position="63"/>
    </location>
</feature>
<dbReference type="PANTHER" id="PTHR37038">
    <property type="entry name" value="TRANSCRIPTIONAL REGULATOR-RELATED"/>
    <property type="match status" value="1"/>
</dbReference>
<proteinExistence type="predicted"/>
<sequence length="294" mass="34988">MNFSAIGQRIRELRKLMNLSQGELAKGICTQAQISKIEKGDVYPYASTLYLISERLGVDVNYFFDIGTTPRLDYVQEVLRQLTLARRNSNYKEMEQIVKTEEKNPLFQQNNKNFQVLLWHKGICQYMLHKDSKSAIDTLTKAIALTHYTDKVWSEREIEVLLSIGSVYFEEKEYKKSLKVYFEAKEYLHQLPFINDHTLLCRLYYNIARSLTRLEKYNDSIKYCREAVRWCIEKDNLYLLGELHYHIGYNYEIQGKLQKARECMQKSLIIFELQEDEKYVNFINSKIQKWQTFA</sequence>